<dbReference type="InterPro" id="IPR042099">
    <property type="entry name" value="ANL_N_sf"/>
</dbReference>
<reference evidence="4 5" key="1">
    <citation type="journal article" date="2021" name="Sci. Rep.">
        <title>Genome sequencing of the multicellular alga Astrephomene provides insights into convergent evolution of germ-soma differentiation.</title>
        <authorList>
            <person name="Yamashita S."/>
            <person name="Yamamoto K."/>
            <person name="Matsuzaki R."/>
            <person name="Suzuki S."/>
            <person name="Yamaguchi H."/>
            <person name="Hirooka S."/>
            <person name="Minakuchi Y."/>
            <person name="Miyagishima S."/>
            <person name="Kawachi M."/>
            <person name="Toyoda A."/>
            <person name="Nozaki H."/>
        </authorList>
    </citation>
    <scope>NUCLEOTIDE SEQUENCE [LARGE SCALE GENOMIC DNA]</scope>
    <source>
        <strain evidence="4 5">NIES-4017</strain>
    </source>
</reference>
<feature type="compositionally biased region" description="Low complexity" evidence="1">
    <location>
        <begin position="497"/>
        <end position="507"/>
    </location>
</feature>
<dbReference type="CDD" id="cd04433">
    <property type="entry name" value="AFD_class_I"/>
    <property type="match status" value="1"/>
</dbReference>
<dbReference type="Pfam" id="PF13193">
    <property type="entry name" value="AMP-binding_C"/>
    <property type="match status" value="1"/>
</dbReference>
<evidence type="ECO:0000259" key="2">
    <source>
        <dbReference type="Pfam" id="PF00501"/>
    </source>
</evidence>
<dbReference type="InterPro" id="IPR045851">
    <property type="entry name" value="AMP-bd_C_sf"/>
</dbReference>
<dbReference type="InterPro" id="IPR000873">
    <property type="entry name" value="AMP-dep_synth/lig_dom"/>
</dbReference>
<dbReference type="Proteomes" id="UP001054857">
    <property type="component" value="Unassembled WGS sequence"/>
</dbReference>
<feature type="domain" description="AMP-binding enzyme C-terminal" evidence="3">
    <location>
        <begin position="611"/>
        <end position="648"/>
    </location>
</feature>
<feature type="region of interest" description="Disordered" evidence="1">
    <location>
        <begin position="781"/>
        <end position="826"/>
    </location>
</feature>
<dbReference type="PANTHER" id="PTHR43201">
    <property type="entry name" value="ACYL-COA SYNTHETASE"/>
    <property type="match status" value="1"/>
</dbReference>
<feature type="region of interest" description="Disordered" evidence="1">
    <location>
        <begin position="491"/>
        <end position="531"/>
    </location>
</feature>
<protein>
    <submittedName>
        <fullName evidence="4">Uncharacterized protein</fullName>
    </submittedName>
</protein>
<evidence type="ECO:0000313" key="4">
    <source>
        <dbReference type="EMBL" id="GFR39868.1"/>
    </source>
</evidence>
<dbReference type="AlphaFoldDB" id="A0AAD3DDX5"/>
<dbReference type="Gene3D" id="3.40.50.12780">
    <property type="entry name" value="N-terminal domain of ligase-like"/>
    <property type="match status" value="1"/>
</dbReference>
<dbReference type="GO" id="GO:0031956">
    <property type="term" value="F:medium-chain fatty acid-CoA ligase activity"/>
    <property type="evidence" value="ECO:0007669"/>
    <property type="project" value="TreeGrafter"/>
</dbReference>
<dbReference type="Pfam" id="PF00501">
    <property type="entry name" value="AMP-binding"/>
    <property type="match status" value="1"/>
</dbReference>
<comment type="caution">
    <text evidence="4">The sequence shown here is derived from an EMBL/GenBank/DDBJ whole genome shotgun (WGS) entry which is preliminary data.</text>
</comment>
<gene>
    <name evidence="4" type="ORF">Agub_g368</name>
</gene>
<evidence type="ECO:0000256" key="1">
    <source>
        <dbReference type="SAM" id="MobiDB-lite"/>
    </source>
</evidence>
<dbReference type="InterPro" id="IPR025110">
    <property type="entry name" value="AMP-bd_C"/>
</dbReference>
<proteinExistence type="predicted"/>
<keyword evidence="5" id="KW-1185">Reference proteome</keyword>
<feature type="compositionally biased region" description="Low complexity" evidence="1">
    <location>
        <begin position="782"/>
        <end position="802"/>
    </location>
</feature>
<dbReference type="GO" id="GO:0006631">
    <property type="term" value="P:fatty acid metabolic process"/>
    <property type="evidence" value="ECO:0007669"/>
    <property type="project" value="TreeGrafter"/>
</dbReference>
<dbReference type="PANTHER" id="PTHR43201:SF32">
    <property type="entry name" value="2-SUCCINYLBENZOATE--COA LIGASE, CHLOROPLASTIC_PEROXISOMAL"/>
    <property type="match status" value="1"/>
</dbReference>
<evidence type="ECO:0000313" key="5">
    <source>
        <dbReference type="Proteomes" id="UP001054857"/>
    </source>
</evidence>
<feature type="domain" description="AMP-dependent synthetase/ligase" evidence="2">
    <location>
        <begin position="19"/>
        <end position="428"/>
    </location>
</feature>
<accession>A0AAD3DDX5</accession>
<dbReference type="EMBL" id="BMAR01000001">
    <property type="protein sequence ID" value="GFR39868.1"/>
    <property type="molecule type" value="Genomic_DNA"/>
</dbReference>
<organism evidence="4 5">
    <name type="scientific">Astrephomene gubernaculifera</name>
    <dbReference type="NCBI Taxonomy" id="47775"/>
    <lineage>
        <taxon>Eukaryota</taxon>
        <taxon>Viridiplantae</taxon>
        <taxon>Chlorophyta</taxon>
        <taxon>core chlorophytes</taxon>
        <taxon>Chlorophyceae</taxon>
        <taxon>CS clade</taxon>
        <taxon>Chlamydomonadales</taxon>
        <taxon>Astrephomenaceae</taxon>
        <taxon>Astrephomene</taxon>
    </lineage>
</organism>
<feature type="compositionally biased region" description="Basic and acidic residues" evidence="1">
    <location>
        <begin position="508"/>
        <end position="522"/>
    </location>
</feature>
<sequence>MPHTMQAAHHICAPLLTIAQQYVDRAVFIDEDTGLPGPSSIRSATGLQLLHRVALLSRALSTCLSVAAGSVIVIVSQTSGAMMESLLAALDAGCIVCPVNWRWTAKELAEALERLSPAAIMYDSFCAALTQEAFAAAYVRKVAGNAMSTPSAPALCHIDHWQSPSCQFQQPWPLHTHPSSCYHSSTIAYSSNHLLPQPHLNPTASPPPTTTTTALLLASSTPLPPVPPPLQLLTPPCCTALLVFTSGTTAAPKGVQLSHAAFHAQSLVKLALVGYSHADTYLHLAPLFHIGGLSSAFAALTAGAVHVFMRRFDPAAALGAIVRHRVTAFIAVPTMLQDLAAAAAEAAVAEVVAEAGGSVTGVTAAAGAKEGLRLSAGCLDCVSKILVGAGGTSHVLQEAVARTFPRADLTSAYGMTEACSSMTFAHLRRAGSSSAASTATATAASAASAAPTSASLPGQHPSTAQLGRRPVCFAPPGAVFVGWPAPGVQIRIGRSTPGDASDAPAASARERSSAAGEEKDGEGVATGLRSMGGGVEGCRDVSYEVGEVQTRGPHVMLGYWRDTQATAEALLPGGWLRTGDLGWLAGEGGLWLMGRAKDVIKSGGENVFAPQVETVLLSHPAVAAAAVVGLPEERLGEQVSALLVLRDGWDFDGPLLLLPPHAHPPPHPVASSCNDRSSVIGNSSNCSSTVNNADSSSAQHSHPQHPHPQPPQPQPQPQSPHCCRRTSLADLQSHCRAQGLAGFRLPRFAAAQRGPLPVNGSGKVQKPVVRELLAVARAQWEQGQVRQRQVRQQGREQQQQEQSGMEGDAGLRSGEEGLGGAVRSRL</sequence>
<feature type="region of interest" description="Disordered" evidence="1">
    <location>
        <begin position="683"/>
        <end position="723"/>
    </location>
</feature>
<dbReference type="SUPFAM" id="SSF56801">
    <property type="entry name" value="Acetyl-CoA synthetase-like"/>
    <property type="match status" value="1"/>
</dbReference>
<evidence type="ECO:0000259" key="3">
    <source>
        <dbReference type="Pfam" id="PF13193"/>
    </source>
</evidence>
<dbReference type="Gene3D" id="3.30.300.30">
    <property type="match status" value="1"/>
</dbReference>
<name>A0AAD3DDX5_9CHLO</name>
<feature type="compositionally biased region" description="Pro residues" evidence="1">
    <location>
        <begin position="706"/>
        <end position="718"/>
    </location>
</feature>